<proteinExistence type="inferred from homology"/>
<dbReference type="InterPro" id="IPR029026">
    <property type="entry name" value="tRNA_m1G_MTases_N"/>
</dbReference>
<evidence type="ECO:0000256" key="2">
    <source>
        <dbReference type="ARBA" id="ARBA00022603"/>
    </source>
</evidence>
<dbReference type="PANTHER" id="PTHR43191">
    <property type="entry name" value="RRNA METHYLTRANSFERASE 3"/>
    <property type="match status" value="1"/>
</dbReference>
<dbReference type="GO" id="GO:0008173">
    <property type="term" value="F:RNA methyltransferase activity"/>
    <property type="evidence" value="ECO:0007669"/>
    <property type="project" value="InterPro"/>
</dbReference>
<dbReference type="GO" id="GO:0003723">
    <property type="term" value="F:RNA binding"/>
    <property type="evidence" value="ECO:0007669"/>
    <property type="project" value="InterPro"/>
</dbReference>
<dbReference type="EMBL" id="FUYE01000020">
    <property type="protein sequence ID" value="SKB06443.1"/>
    <property type="molecule type" value="Genomic_DNA"/>
</dbReference>
<feature type="domain" description="RNA 2-O ribose methyltransferase substrate binding" evidence="4">
    <location>
        <begin position="33"/>
        <end position="106"/>
    </location>
</feature>
<dbReference type="Pfam" id="PF00588">
    <property type="entry name" value="SpoU_methylase"/>
    <property type="match status" value="1"/>
</dbReference>
<dbReference type="InterPro" id="IPR001537">
    <property type="entry name" value="SpoU_MeTrfase"/>
</dbReference>
<dbReference type="Gene3D" id="3.30.1330.30">
    <property type="match status" value="1"/>
</dbReference>
<evidence type="ECO:0000256" key="3">
    <source>
        <dbReference type="ARBA" id="ARBA00022679"/>
    </source>
</evidence>
<comment type="similarity">
    <text evidence="1">Belongs to the class IV-like SAM-binding methyltransferase superfamily. RNA methyltransferase TrmH family.</text>
</comment>
<dbReference type="PANTHER" id="PTHR43191:SF2">
    <property type="entry name" value="RRNA METHYLTRANSFERASE 3, MITOCHONDRIAL"/>
    <property type="match status" value="1"/>
</dbReference>
<dbReference type="Gene3D" id="3.40.1280.10">
    <property type="match status" value="1"/>
</dbReference>
<evidence type="ECO:0000313" key="6">
    <source>
        <dbReference type="Proteomes" id="UP000190774"/>
    </source>
</evidence>
<sequence length="269" mass="28927">MRYAHLMQITSASNEKIKHAKRVREGKEPGLIFIEGLRLAEEAFRSALTIEMAFSLSGSELSPALSQTLDQQQIPVFEVTPDIMRALGDTVQPQGIILLAQRPVANLTPDHSLESSLWLGLDRLQDPGNVGTLLRTAEAAGVTGIVALKGCADAYAPKVLRSAMGSAFRLPIQANASAETLTSFQKAGVKVVVAAGDGEMDYDRYDWTQSTLLLLGNEGRGVAPELMQQSDVRLRIPMQAGVESLNVAAAGAVMLFEAARQRRLKTATA</sequence>
<keyword evidence="3 5" id="KW-0808">Transferase</keyword>
<dbReference type="STRING" id="48467.SAMN02745166_04481"/>
<evidence type="ECO:0000313" key="5">
    <source>
        <dbReference type="EMBL" id="SKB06443.1"/>
    </source>
</evidence>
<keyword evidence="2 5" id="KW-0489">Methyltransferase</keyword>
<dbReference type="SUPFAM" id="SSF55315">
    <property type="entry name" value="L30e-like"/>
    <property type="match status" value="1"/>
</dbReference>
<reference evidence="6" key="1">
    <citation type="submission" date="2017-02" db="EMBL/GenBank/DDBJ databases">
        <authorList>
            <person name="Varghese N."/>
            <person name="Submissions S."/>
        </authorList>
    </citation>
    <scope>NUCLEOTIDE SEQUENCE [LARGE SCALE GENOMIC DNA]</scope>
    <source>
        <strain evidence="6">ATCC 700200</strain>
    </source>
</reference>
<dbReference type="InterPro" id="IPR013123">
    <property type="entry name" value="SpoU_subst-bd"/>
</dbReference>
<dbReference type="InterPro" id="IPR051259">
    <property type="entry name" value="rRNA_Methyltransferase"/>
</dbReference>
<dbReference type="Proteomes" id="UP000190774">
    <property type="component" value="Unassembled WGS sequence"/>
</dbReference>
<accession>A0A1T4YXR5</accession>
<dbReference type="SMART" id="SM00967">
    <property type="entry name" value="SpoU_sub_bind"/>
    <property type="match status" value="1"/>
</dbReference>
<dbReference type="CDD" id="cd18095">
    <property type="entry name" value="SpoU-like_rRNA-MTase"/>
    <property type="match status" value="1"/>
</dbReference>
<dbReference type="GO" id="GO:0032259">
    <property type="term" value="P:methylation"/>
    <property type="evidence" value="ECO:0007669"/>
    <property type="project" value="UniProtKB-KW"/>
</dbReference>
<evidence type="ECO:0000256" key="1">
    <source>
        <dbReference type="ARBA" id="ARBA00007228"/>
    </source>
</evidence>
<dbReference type="SUPFAM" id="SSF75217">
    <property type="entry name" value="alpha/beta knot"/>
    <property type="match status" value="1"/>
</dbReference>
<gene>
    <name evidence="5" type="ORF">SAMN02745166_04481</name>
</gene>
<dbReference type="Pfam" id="PF22435">
    <property type="entry name" value="MRM3-like_sub_bind"/>
    <property type="match status" value="1"/>
</dbReference>
<dbReference type="InterPro" id="IPR029064">
    <property type="entry name" value="Ribosomal_eL30-like_sf"/>
</dbReference>
<organism evidence="5 6">
    <name type="scientific">Prosthecobacter debontii</name>
    <dbReference type="NCBI Taxonomy" id="48467"/>
    <lineage>
        <taxon>Bacteria</taxon>
        <taxon>Pseudomonadati</taxon>
        <taxon>Verrucomicrobiota</taxon>
        <taxon>Verrucomicrobiia</taxon>
        <taxon>Verrucomicrobiales</taxon>
        <taxon>Verrucomicrobiaceae</taxon>
        <taxon>Prosthecobacter</taxon>
    </lineage>
</organism>
<dbReference type="GO" id="GO:0005737">
    <property type="term" value="C:cytoplasm"/>
    <property type="evidence" value="ECO:0007669"/>
    <property type="project" value="UniProtKB-ARBA"/>
</dbReference>
<dbReference type="InterPro" id="IPR053888">
    <property type="entry name" value="MRM3-like_sub_bind"/>
</dbReference>
<protein>
    <submittedName>
        <fullName evidence="5">RNA methyltransferase, TrmH family</fullName>
    </submittedName>
</protein>
<dbReference type="InterPro" id="IPR029028">
    <property type="entry name" value="Alpha/beta_knot_MTases"/>
</dbReference>
<name>A0A1T4YXR5_9BACT</name>
<dbReference type="GO" id="GO:0006396">
    <property type="term" value="P:RNA processing"/>
    <property type="evidence" value="ECO:0007669"/>
    <property type="project" value="InterPro"/>
</dbReference>
<dbReference type="AlphaFoldDB" id="A0A1T4YXR5"/>
<keyword evidence="6" id="KW-1185">Reference proteome</keyword>
<evidence type="ECO:0000259" key="4">
    <source>
        <dbReference type="SMART" id="SM00967"/>
    </source>
</evidence>